<sequence>MITGSLALVCVLSLHARAQFSDSLSKGNVSLPDSQRVEEHYTSSGANGFADLSFERFLTTYFWRAKITHSQRFADWQISASENFTSNLAEFLGTIGEKAARDENQFQAEARKDLGRGWELKLQLTNFALSDSRSLFRNDALANSLVTGVSYTPSMGLLLNAMLGAKAEQQLGQPSSGWTYALAGALDSLRFGNFLATASAKVNEEFLSPRHNQVLASTLSLRQNYGQAATVFLSGGLERVQRDFFSNIFTANATESFTATVERRTDQNLYTLDSLAYRIGETLYGVARVELRYRTVTRENSQQFLDVTRNLYDNEITQQRLLAQLGAVYQNASLNLALSLLYQQQLERYRPINASQNLAEAVRIERLRDNAWEVASIALGLQWRIKDRDEQTLNLLSVQYQMRGFRFDTPSPDNNDDRDEVSYFLAVSDSVRISEFLGVNLTVSGAISQNVFIFRQQSANSTNNFILRLSPSAAWKIGEGFRNYAEFGVLANYTVYPFESALQVRSFSFRQFSMTDSAEVFLSKRFFIKFLYDQRIYERAELFWGEFAERPLNAFNDRLALAELWLTTETLTAALGVKLFWRQQFGFLGAESLLQQQVLYIGPTARVQYHIDYAELETSGWYQIEQINGTVQRIIPNLTIAVRFSW</sequence>
<gene>
    <name evidence="1" type="ORF">D0433_08445</name>
</gene>
<dbReference type="Proteomes" id="UP000266389">
    <property type="component" value="Unassembled WGS sequence"/>
</dbReference>
<organism evidence="1 2">
    <name type="scientific">Candidatus Thermochlorobacter aerophilus</name>
    <dbReference type="NCBI Taxonomy" id="1868324"/>
    <lineage>
        <taxon>Bacteria</taxon>
        <taxon>Pseudomonadati</taxon>
        <taxon>Chlorobiota</taxon>
        <taxon>Chlorobiia</taxon>
        <taxon>Chlorobiales</taxon>
        <taxon>Candidatus Thermochlorobacteriaceae</taxon>
        <taxon>Candidatus Thermochlorobacter</taxon>
    </lineage>
</organism>
<comment type="caution">
    <text evidence="1">The sequence shown here is derived from an EMBL/GenBank/DDBJ whole genome shotgun (WGS) entry which is preliminary data.</text>
</comment>
<evidence type="ECO:0000313" key="1">
    <source>
        <dbReference type="EMBL" id="RFM23940.1"/>
    </source>
</evidence>
<proteinExistence type="predicted"/>
<protein>
    <submittedName>
        <fullName evidence="1">Uncharacterized protein</fullName>
    </submittedName>
</protein>
<accession>A0A395LZI1</accession>
<reference evidence="1 2" key="1">
    <citation type="journal article" date="2011" name="ISME J.">
        <title>Community ecology of hot spring cyanobacterial mats: predominant populations and their functional potential.</title>
        <authorList>
            <person name="Klatt C.G."/>
            <person name="Wood J.M."/>
            <person name="Rusch D.B."/>
            <person name="Bateson M.M."/>
            <person name="Hamamura N."/>
            <person name="Heidelberg J.F."/>
            <person name="Grossman A.R."/>
            <person name="Bhaya D."/>
            <person name="Cohan F.M."/>
            <person name="Kuhl M."/>
            <person name="Bryant D.A."/>
            <person name="Ward D.M."/>
        </authorList>
    </citation>
    <scope>NUCLEOTIDE SEQUENCE [LARGE SCALE GENOMIC DNA]</scope>
    <source>
        <strain evidence="1">OS</strain>
    </source>
</reference>
<evidence type="ECO:0000313" key="2">
    <source>
        <dbReference type="Proteomes" id="UP000266389"/>
    </source>
</evidence>
<dbReference type="EMBL" id="PHFL01000051">
    <property type="protein sequence ID" value="RFM23940.1"/>
    <property type="molecule type" value="Genomic_DNA"/>
</dbReference>
<dbReference type="AlphaFoldDB" id="A0A395LZI1"/>
<name>A0A395LZI1_9BACT</name>